<gene>
    <name evidence="1" type="primary">SOQ1</name>
    <name evidence="1" type="ORF">SPIL2461_LOCUS17797</name>
</gene>
<protein>
    <submittedName>
        <fullName evidence="1">SOQ1 protein</fullName>
    </submittedName>
</protein>
<proteinExistence type="predicted"/>
<sequence length="920" mass="99169">MHDGDKKEVTIASGSVTIKPSGNTQTWTVKADLDPKTCQALIDFNVPGKPNPPPVKLLMTYWSAIGDEASTAQEKATFEFTDPSGKLASSQTPLNSWLSLGTPKQVEQSVCPESLTAVYLDMHDGDKKAVDIQQGKMTIRPSGNNQTWVVKADVDDKCIAEVDFNVPGKPSPPPVPLQLKLWRLFSGVLVAQQRGKDVLRIYRSKRHNSASWYALERLAGARQQFSAAKDVVRAREQDPIWSIWIFWALCGAEEDRQLATRLAPNLALGQPVVLSSTAQWLLRFVSDDGTETWTGDGFRATDGDFGTAFFFGMGPLDIRLGNAIITWRENLVCAEAVQLDRLRQPNMFNCLASGRYLWLVLRVTGTMVAPLSVCEVEVTPKGPSGNRHILQTAGGMWPLQLQGVALAPHDRIRIVADTVLCGLAGSATMHDDVLRLTAPMGQRAHGDSSSETWENIQINRMGIYKVCWCGGDGDCTQDEHFSMHVATLVINGLGTNAGNTGASNGRASTTDGEGDPGVLTPLSDPYGIAISNQRAFFTERGSHMLRYLDIEQGRVYRLAGQFFPGTRGDYGSAINAQLSSPMGLALNRDQTSLFIADYGSDRVRRIELTRDPLNRGIIETIAGNGFRGFSGDGGPALEAQLNGPTGVAVDLNQMLWICDSGNNVLRVVSMEIPVRIPGTNEFQSNVILTAAGGSSGQAQGKGDGGVAWLARLQTPSGVAVSSAFVSNEDGTLPVNVYISESSGQQVRSMSLEFQSYLGVINTLAGSGQQGDNIKEAAPLEAPNAELSNPTGVATDAGVVYLSDSGNHRLLMMPALEYVSMGCWRENIESPWIPSIEGQPLPYGIDYLQGIPENRPAAITACALATMRLGYEVFAIRQMGLCATSKDAYGRHVGVQVSNFTGQRGHKKCQEHMAGGSGSLT</sequence>
<dbReference type="EMBL" id="CAJNIZ010043388">
    <property type="protein sequence ID" value="CAE7658806.1"/>
    <property type="molecule type" value="Genomic_DNA"/>
</dbReference>
<name>A0A812W1D0_SYMPI</name>
<keyword evidence="2" id="KW-1185">Reference proteome</keyword>
<dbReference type="SUPFAM" id="SSF63825">
    <property type="entry name" value="YWTD domain"/>
    <property type="match status" value="1"/>
</dbReference>
<dbReference type="Proteomes" id="UP000649617">
    <property type="component" value="Unassembled WGS sequence"/>
</dbReference>
<dbReference type="InterPro" id="IPR011042">
    <property type="entry name" value="6-blade_b-propeller_TolB-like"/>
</dbReference>
<dbReference type="PANTHER" id="PTHR46388">
    <property type="entry name" value="NHL REPEAT-CONTAINING PROTEIN 2"/>
    <property type="match status" value="1"/>
</dbReference>
<accession>A0A812W1D0</accession>
<evidence type="ECO:0000313" key="1">
    <source>
        <dbReference type="EMBL" id="CAE7658806.1"/>
    </source>
</evidence>
<evidence type="ECO:0000313" key="2">
    <source>
        <dbReference type="Proteomes" id="UP000649617"/>
    </source>
</evidence>
<comment type="caution">
    <text evidence="1">The sequence shown here is derived from an EMBL/GenBank/DDBJ whole genome shotgun (WGS) entry which is preliminary data.</text>
</comment>
<dbReference type="PANTHER" id="PTHR46388:SF2">
    <property type="entry name" value="NHL REPEAT-CONTAINING PROTEIN 2"/>
    <property type="match status" value="1"/>
</dbReference>
<reference evidence="1" key="1">
    <citation type="submission" date="2021-02" db="EMBL/GenBank/DDBJ databases">
        <authorList>
            <person name="Dougan E. K."/>
            <person name="Rhodes N."/>
            <person name="Thang M."/>
            <person name="Chan C."/>
        </authorList>
    </citation>
    <scope>NUCLEOTIDE SEQUENCE</scope>
</reference>
<organism evidence="1 2">
    <name type="scientific">Symbiodinium pilosum</name>
    <name type="common">Dinoflagellate</name>
    <dbReference type="NCBI Taxonomy" id="2952"/>
    <lineage>
        <taxon>Eukaryota</taxon>
        <taxon>Sar</taxon>
        <taxon>Alveolata</taxon>
        <taxon>Dinophyceae</taxon>
        <taxon>Suessiales</taxon>
        <taxon>Symbiodiniaceae</taxon>
        <taxon>Symbiodinium</taxon>
    </lineage>
</organism>
<dbReference type="Gene3D" id="2.120.10.30">
    <property type="entry name" value="TolB, C-terminal domain"/>
    <property type="match status" value="3"/>
</dbReference>
<dbReference type="AlphaFoldDB" id="A0A812W1D0"/>
<dbReference type="OrthoDB" id="442709at2759"/>